<evidence type="ECO:0000313" key="8">
    <source>
        <dbReference type="EMBL" id="SHE38355.1"/>
    </source>
</evidence>
<dbReference type="Pfam" id="PF00708">
    <property type="entry name" value="Acylphosphatase"/>
    <property type="match status" value="1"/>
</dbReference>
<comment type="similarity">
    <text evidence="1 6">Belongs to the acylphosphatase family.</text>
</comment>
<feature type="active site" evidence="5">
    <location>
        <position position="36"/>
    </location>
</feature>
<dbReference type="PANTHER" id="PTHR47268:SF4">
    <property type="entry name" value="ACYLPHOSPHATASE"/>
    <property type="match status" value="1"/>
</dbReference>
<protein>
    <recommendedName>
        <fullName evidence="3 5">acylphosphatase</fullName>
        <ecNumber evidence="2 5">3.6.1.7</ecNumber>
    </recommendedName>
</protein>
<dbReference type="PROSITE" id="PS00151">
    <property type="entry name" value="ACYLPHOSPHATASE_2"/>
    <property type="match status" value="1"/>
</dbReference>
<dbReference type="PANTHER" id="PTHR47268">
    <property type="entry name" value="ACYLPHOSPHATASE"/>
    <property type="match status" value="1"/>
</dbReference>
<dbReference type="RefSeq" id="WP_027308122.1">
    <property type="nucleotide sequence ID" value="NZ_FQVG01000003.1"/>
</dbReference>
<evidence type="ECO:0000256" key="1">
    <source>
        <dbReference type="ARBA" id="ARBA00005614"/>
    </source>
</evidence>
<evidence type="ECO:0000256" key="5">
    <source>
        <dbReference type="PROSITE-ProRule" id="PRU00520"/>
    </source>
</evidence>
<dbReference type="GO" id="GO:0003998">
    <property type="term" value="F:acylphosphatase activity"/>
    <property type="evidence" value="ECO:0007669"/>
    <property type="project" value="UniProtKB-EC"/>
</dbReference>
<evidence type="ECO:0000256" key="2">
    <source>
        <dbReference type="ARBA" id="ARBA00012150"/>
    </source>
</evidence>
<dbReference type="AlphaFoldDB" id="A0A1M4T1S3"/>
<evidence type="ECO:0000256" key="4">
    <source>
        <dbReference type="ARBA" id="ARBA00047645"/>
    </source>
</evidence>
<dbReference type="EMBL" id="FQVG01000003">
    <property type="protein sequence ID" value="SHE38355.1"/>
    <property type="molecule type" value="Genomic_DNA"/>
</dbReference>
<dbReference type="Gene3D" id="3.30.70.100">
    <property type="match status" value="1"/>
</dbReference>
<dbReference type="SUPFAM" id="SSF54975">
    <property type="entry name" value="Acylphosphatase/BLUF domain-like"/>
    <property type="match status" value="1"/>
</dbReference>
<dbReference type="InterPro" id="IPR020456">
    <property type="entry name" value="Acylphosphatase"/>
</dbReference>
<accession>A0A1M4T1S3</accession>
<gene>
    <name evidence="8" type="ORF">SAMN02746091_00282</name>
</gene>
<feature type="domain" description="Acylphosphatase-like" evidence="7">
    <location>
        <begin position="3"/>
        <end position="89"/>
    </location>
</feature>
<dbReference type="PROSITE" id="PS51160">
    <property type="entry name" value="ACYLPHOSPHATASE_3"/>
    <property type="match status" value="1"/>
</dbReference>
<evidence type="ECO:0000256" key="6">
    <source>
        <dbReference type="RuleBase" id="RU004168"/>
    </source>
</evidence>
<dbReference type="InterPro" id="IPR017968">
    <property type="entry name" value="Acylphosphatase_CS"/>
</dbReference>
<reference evidence="9" key="1">
    <citation type="submission" date="2016-11" db="EMBL/GenBank/DDBJ databases">
        <authorList>
            <person name="Varghese N."/>
            <person name="Submissions S."/>
        </authorList>
    </citation>
    <scope>NUCLEOTIDE SEQUENCE [LARGE SCALE GENOMIC DNA]</scope>
    <source>
        <strain evidence="9">DSM 10124</strain>
    </source>
</reference>
<evidence type="ECO:0000256" key="3">
    <source>
        <dbReference type="ARBA" id="ARBA00015991"/>
    </source>
</evidence>
<dbReference type="InterPro" id="IPR001792">
    <property type="entry name" value="Acylphosphatase-like_dom"/>
</dbReference>
<feature type="active site" evidence="5">
    <location>
        <position position="18"/>
    </location>
</feature>
<evidence type="ECO:0000313" key="9">
    <source>
        <dbReference type="Proteomes" id="UP000184423"/>
    </source>
</evidence>
<keyword evidence="9" id="KW-1185">Reference proteome</keyword>
<sequence>MKRYRFKFYGRVQGVGFRYFVYTKAYTLGLSGYVKNLDDGSVEAEVEGEEEKIYKFLELILKGNGFSRIDDIDKEQVDVKGDKKFKILY</sequence>
<dbReference type="Proteomes" id="UP000184423">
    <property type="component" value="Unassembled WGS sequence"/>
</dbReference>
<dbReference type="InterPro" id="IPR036046">
    <property type="entry name" value="Acylphosphatase-like_dom_sf"/>
</dbReference>
<comment type="catalytic activity">
    <reaction evidence="4 5">
        <text>an acyl phosphate + H2O = a carboxylate + phosphate + H(+)</text>
        <dbReference type="Rhea" id="RHEA:14965"/>
        <dbReference type="ChEBI" id="CHEBI:15377"/>
        <dbReference type="ChEBI" id="CHEBI:15378"/>
        <dbReference type="ChEBI" id="CHEBI:29067"/>
        <dbReference type="ChEBI" id="CHEBI:43474"/>
        <dbReference type="ChEBI" id="CHEBI:59918"/>
        <dbReference type="EC" id="3.6.1.7"/>
    </reaction>
</comment>
<keyword evidence="5" id="KW-0378">Hydrolase</keyword>
<proteinExistence type="inferred from homology"/>
<dbReference type="PRINTS" id="PR00112">
    <property type="entry name" value="ACYLPHPHTASE"/>
</dbReference>
<dbReference type="EC" id="3.6.1.7" evidence="2 5"/>
<organism evidence="8 9">
    <name type="scientific">Caloramator proteoclasticus DSM 10124</name>
    <dbReference type="NCBI Taxonomy" id="1121262"/>
    <lineage>
        <taxon>Bacteria</taxon>
        <taxon>Bacillati</taxon>
        <taxon>Bacillota</taxon>
        <taxon>Clostridia</taxon>
        <taxon>Eubacteriales</taxon>
        <taxon>Clostridiaceae</taxon>
        <taxon>Caloramator</taxon>
    </lineage>
</organism>
<evidence type="ECO:0000259" key="7">
    <source>
        <dbReference type="PROSITE" id="PS51160"/>
    </source>
</evidence>
<name>A0A1M4T1S3_9CLOT</name>